<dbReference type="EC" id="3.2.1.39" evidence="3"/>
<keyword evidence="15" id="KW-1133">Transmembrane helix</keyword>
<dbReference type="AlphaFoldDB" id="A0A485KUH6"/>
<keyword evidence="6 15" id="KW-0472">Membrane</keyword>
<feature type="region of interest" description="Disordered" evidence="14">
    <location>
        <begin position="295"/>
        <end position="361"/>
    </location>
</feature>
<protein>
    <recommendedName>
        <fullName evidence="3">glucan endo-1,3-beta-D-glucosidase</fullName>
        <ecNumber evidence="3">3.2.1.39</ecNumber>
    </recommendedName>
    <alternativeName>
        <fullName evidence="13">Endo-1,3-beta-glucanase btgC</fullName>
    </alternativeName>
    <alternativeName>
        <fullName evidence="12">Laminarinase btgC</fullName>
    </alternativeName>
</protein>
<comment type="catalytic activity">
    <reaction evidence="1">
        <text>Hydrolysis of (1-&gt;3)-beta-D-glucosidic linkages in (1-&gt;3)-beta-D-glucans.</text>
        <dbReference type="EC" id="3.2.1.39"/>
    </reaction>
</comment>
<dbReference type="EMBL" id="VJMH01005316">
    <property type="protein sequence ID" value="KAF0697459.1"/>
    <property type="molecule type" value="Genomic_DNA"/>
</dbReference>
<proteinExistence type="predicted"/>
<feature type="chain" id="PRO_5036116197" description="glucan endo-1,3-beta-D-glucosidase" evidence="16">
    <location>
        <begin position="35"/>
        <end position="471"/>
    </location>
</feature>
<keyword evidence="19" id="KW-1185">Reference proteome</keyword>
<accession>A0A485KUH6</accession>
<sequence length="471" mass="49049">MTSFLCAVLPRTTSVHKLVVILVLLVCLAQTVHSTGVCYDAYDYANIDKHFAIIKQRFNAVRTYQTFLGSTSNNAVAAAAKAGLPLTAGIWTRHGSAFMTNDIAALVQGMKAHPNTVQAIYVGNEELANGVPQATVIGNINTVRAAVRAAGFSTPVGTVSTDANAIAFPSVAAACDIVGVNIYAFFGSDFASFGPHPIQDMDTRWRKIVHLYGDKAHLTETGWPSGGSNNGPHVSSMDNAKMYFAAFVQWDGNNGGGNPFYFMFHDNPKKGEYEAAFGLATADAKWKFDGPAGMTAVTTTMGPPTKTTTTLPSTTRTPPTTASAAIGPNGTLSGKSSTGVDVDATSNGDYSSGSGSGGAQSTIVADNSTPEPLVLGVIDNAVPSTFTVVAAIHEAGTSAAADPSSSSLTGTHEGLVVGMSLVGTLVVCAVAVVARHRRENTLRTEEEQRQASMASSVAMLTQKDCRSIVVL</sequence>
<evidence type="ECO:0000256" key="9">
    <source>
        <dbReference type="ARBA" id="ARBA00023316"/>
    </source>
</evidence>
<keyword evidence="7" id="KW-0325">Glycoprotein</keyword>
<evidence type="ECO:0000256" key="1">
    <source>
        <dbReference type="ARBA" id="ARBA00000382"/>
    </source>
</evidence>
<evidence type="ECO:0000256" key="13">
    <source>
        <dbReference type="ARBA" id="ARBA00043078"/>
    </source>
</evidence>
<dbReference type="InterPro" id="IPR050732">
    <property type="entry name" value="Beta-glucan_modifiers"/>
</dbReference>
<keyword evidence="10" id="KW-0624">Polysaccharide degradation</keyword>
<dbReference type="GO" id="GO:0005886">
    <property type="term" value="C:plasma membrane"/>
    <property type="evidence" value="ECO:0007669"/>
    <property type="project" value="UniProtKB-SubCell"/>
</dbReference>
<evidence type="ECO:0000256" key="4">
    <source>
        <dbReference type="ARBA" id="ARBA00022475"/>
    </source>
</evidence>
<keyword evidence="8" id="KW-0119">Carbohydrate metabolism</keyword>
<reference evidence="18 19" key="1">
    <citation type="submission" date="2019-03" db="EMBL/GenBank/DDBJ databases">
        <authorList>
            <person name="Gaulin E."/>
            <person name="Dumas B."/>
        </authorList>
    </citation>
    <scope>NUCLEOTIDE SEQUENCE [LARGE SCALE GENOMIC DNA]</scope>
    <source>
        <strain evidence="18">CBS 568.67</strain>
    </source>
</reference>
<evidence type="ECO:0000256" key="7">
    <source>
        <dbReference type="ARBA" id="ARBA00023180"/>
    </source>
</evidence>
<evidence type="ECO:0000256" key="2">
    <source>
        <dbReference type="ARBA" id="ARBA00004236"/>
    </source>
</evidence>
<evidence type="ECO:0000256" key="3">
    <source>
        <dbReference type="ARBA" id="ARBA00012780"/>
    </source>
</evidence>
<dbReference type="EMBL" id="CAADRA010005337">
    <property type="protein sequence ID" value="VFT88698.1"/>
    <property type="molecule type" value="Genomic_DNA"/>
</dbReference>
<evidence type="ECO:0000313" key="19">
    <source>
        <dbReference type="Proteomes" id="UP000332933"/>
    </source>
</evidence>
<gene>
    <name evidence="18" type="primary">Aste57867_11843</name>
    <name evidence="17" type="ORF">As57867_011798</name>
    <name evidence="18" type="ORF">ASTE57867_11843</name>
</gene>
<evidence type="ECO:0000256" key="16">
    <source>
        <dbReference type="SAM" id="SignalP"/>
    </source>
</evidence>
<organism evidence="18 19">
    <name type="scientific">Aphanomyces stellatus</name>
    <dbReference type="NCBI Taxonomy" id="120398"/>
    <lineage>
        <taxon>Eukaryota</taxon>
        <taxon>Sar</taxon>
        <taxon>Stramenopiles</taxon>
        <taxon>Oomycota</taxon>
        <taxon>Saprolegniomycetes</taxon>
        <taxon>Saprolegniales</taxon>
        <taxon>Verrucalvaceae</taxon>
        <taxon>Aphanomyces</taxon>
    </lineage>
</organism>
<evidence type="ECO:0000256" key="15">
    <source>
        <dbReference type="SAM" id="Phobius"/>
    </source>
</evidence>
<evidence type="ECO:0000313" key="17">
    <source>
        <dbReference type="EMBL" id="KAF0697459.1"/>
    </source>
</evidence>
<dbReference type="PANTHER" id="PTHR16631:SF17">
    <property type="entry name" value="GLUCAN ENDO-1,3-BETA-GLUCOSIDASE BTGC"/>
    <property type="match status" value="1"/>
</dbReference>
<feature type="transmembrane region" description="Helical" evidence="15">
    <location>
        <begin position="414"/>
        <end position="434"/>
    </location>
</feature>
<reference evidence="17" key="2">
    <citation type="submission" date="2019-06" db="EMBL/GenBank/DDBJ databases">
        <title>Genomics analysis of Aphanomyces spp. identifies a new class of oomycete effector associated with host adaptation.</title>
        <authorList>
            <person name="Gaulin E."/>
        </authorList>
    </citation>
    <scope>NUCLEOTIDE SEQUENCE</scope>
    <source>
        <strain evidence="17">CBS 578.67</strain>
    </source>
</reference>
<dbReference type="GO" id="GO:0000272">
    <property type="term" value="P:polysaccharide catabolic process"/>
    <property type="evidence" value="ECO:0007669"/>
    <property type="project" value="UniProtKB-KW"/>
</dbReference>
<dbReference type="PANTHER" id="PTHR16631">
    <property type="entry name" value="GLUCAN 1,3-BETA-GLUCOSIDASE"/>
    <property type="match status" value="1"/>
</dbReference>
<comment type="subcellular location">
    <subcellularLocation>
        <location evidence="2">Cell membrane</location>
    </subcellularLocation>
</comment>
<evidence type="ECO:0000256" key="11">
    <source>
        <dbReference type="ARBA" id="ARBA00037649"/>
    </source>
</evidence>
<evidence type="ECO:0000256" key="6">
    <source>
        <dbReference type="ARBA" id="ARBA00023136"/>
    </source>
</evidence>
<keyword evidence="5" id="KW-0378">Hydrolase</keyword>
<dbReference type="SUPFAM" id="SSF51445">
    <property type="entry name" value="(Trans)glycosidases"/>
    <property type="match status" value="1"/>
</dbReference>
<keyword evidence="9" id="KW-0961">Cell wall biogenesis/degradation</keyword>
<evidence type="ECO:0000313" key="18">
    <source>
        <dbReference type="EMBL" id="VFT88698.1"/>
    </source>
</evidence>
<evidence type="ECO:0000256" key="12">
    <source>
        <dbReference type="ARBA" id="ARBA00042373"/>
    </source>
</evidence>
<keyword evidence="15" id="KW-0812">Transmembrane</keyword>
<dbReference type="GO" id="GO:0071555">
    <property type="term" value="P:cell wall organization"/>
    <property type="evidence" value="ECO:0007669"/>
    <property type="project" value="UniProtKB-KW"/>
</dbReference>
<dbReference type="Gene3D" id="3.20.20.80">
    <property type="entry name" value="Glycosidases"/>
    <property type="match status" value="2"/>
</dbReference>
<evidence type="ECO:0000256" key="10">
    <source>
        <dbReference type="ARBA" id="ARBA00023326"/>
    </source>
</evidence>
<dbReference type="Proteomes" id="UP000332933">
    <property type="component" value="Unassembled WGS sequence"/>
</dbReference>
<evidence type="ECO:0000256" key="5">
    <source>
        <dbReference type="ARBA" id="ARBA00022801"/>
    </source>
</evidence>
<name>A0A485KUH6_9STRA</name>
<evidence type="ECO:0000256" key="8">
    <source>
        <dbReference type="ARBA" id="ARBA00023277"/>
    </source>
</evidence>
<feature type="compositionally biased region" description="Polar residues" evidence="14">
    <location>
        <begin position="330"/>
        <end position="350"/>
    </location>
</feature>
<evidence type="ECO:0000256" key="14">
    <source>
        <dbReference type="SAM" id="MobiDB-lite"/>
    </source>
</evidence>
<keyword evidence="4" id="KW-1003">Cell membrane</keyword>
<feature type="signal peptide" evidence="16">
    <location>
        <begin position="1"/>
        <end position="34"/>
    </location>
</feature>
<dbReference type="GO" id="GO:0042973">
    <property type="term" value="F:glucan endo-1,3-beta-D-glucosidase activity"/>
    <property type="evidence" value="ECO:0007669"/>
    <property type="project" value="UniProtKB-EC"/>
</dbReference>
<feature type="compositionally biased region" description="Low complexity" evidence="14">
    <location>
        <begin position="295"/>
        <end position="321"/>
    </location>
</feature>
<dbReference type="InterPro" id="IPR017853">
    <property type="entry name" value="GH"/>
</dbReference>
<comment type="function">
    <text evidence="11">Glucanases play a role in cell expansion during growth, in cell-cell fusion during mating, and in spore release during sporulation. This enzyme may be involved in beta-glucan degradation. Active on laminarin and lichenan.</text>
</comment>
<dbReference type="OrthoDB" id="77201at2759"/>
<keyword evidence="16" id="KW-0732">Signal</keyword>